<comment type="similarity">
    <text evidence="1 7">Belongs to the RecO family.</text>
</comment>
<evidence type="ECO:0000313" key="10">
    <source>
        <dbReference type="Proteomes" id="UP000824238"/>
    </source>
</evidence>
<dbReference type="Gene3D" id="2.40.50.140">
    <property type="entry name" value="Nucleic acid-binding proteins"/>
    <property type="match status" value="1"/>
</dbReference>
<keyword evidence="3 7" id="KW-0227">DNA damage</keyword>
<comment type="caution">
    <text evidence="9">The sequence shown here is derived from an EMBL/GenBank/DDBJ whole genome shotgun (WGS) entry which is preliminary data.</text>
</comment>
<dbReference type="EMBL" id="DVHH01000106">
    <property type="protein sequence ID" value="HIR54793.1"/>
    <property type="molecule type" value="Genomic_DNA"/>
</dbReference>
<keyword evidence="4 7" id="KW-0233">DNA recombination</keyword>
<evidence type="ECO:0000256" key="7">
    <source>
        <dbReference type="HAMAP-Rule" id="MF_00201"/>
    </source>
</evidence>
<dbReference type="GO" id="GO:0006302">
    <property type="term" value="P:double-strand break repair"/>
    <property type="evidence" value="ECO:0007669"/>
    <property type="project" value="TreeGrafter"/>
</dbReference>
<evidence type="ECO:0000256" key="6">
    <source>
        <dbReference type="ARBA" id="ARBA00033409"/>
    </source>
</evidence>
<evidence type="ECO:0000313" key="9">
    <source>
        <dbReference type="EMBL" id="HIR54793.1"/>
    </source>
</evidence>
<dbReference type="InterPro" id="IPR037278">
    <property type="entry name" value="ARFGAP/RecO"/>
</dbReference>
<dbReference type="InterPro" id="IPR003717">
    <property type="entry name" value="RecO"/>
</dbReference>
<comment type="function">
    <text evidence="7">Involved in DNA repair and RecF pathway recombination.</text>
</comment>
<evidence type="ECO:0000256" key="2">
    <source>
        <dbReference type="ARBA" id="ARBA00021310"/>
    </source>
</evidence>
<reference evidence="9" key="1">
    <citation type="submission" date="2020-10" db="EMBL/GenBank/DDBJ databases">
        <authorList>
            <person name="Gilroy R."/>
        </authorList>
    </citation>
    <scope>NUCLEOTIDE SEQUENCE</scope>
    <source>
        <strain evidence="9">ChiGjej3B3-7149</strain>
    </source>
</reference>
<dbReference type="Pfam" id="PF11967">
    <property type="entry name" value="RecO_N"/>
    <property type="match status" value="1"/>
</dbReference>
<evidence type="ECO:0000259" key="8">
    <source>
        <dbReference type="Pfam" id="PF11967"/>
    </source>
</evidence>
<dbReference type="InterPro" id="IPR012340">
    <property type="entry name" value="NA-bd_OB-fold"/>
</dbReference>
<dbReference type="SUPFAM" id="SSF57863">
    <property type="entry name" value="ArfGap/RecO-like zinc finger"/>
    <property type="match status" value="1"/>
</dbReference>
<gene>
    <name evidence="7 9" type="primary">recO</name>
    <name evidence="9" type="ORF">IAD36_04210</name>
</gene>
<accession>A0A9D1DL52</accession>
<feature type="domain" description="DNA replication/recombination mediator RecO N-terminal" evidence="8">
    <location>
        <begin position="1"/>
        <end position="78"/>
    </location>
</feature>
<keyword evidence="5 7" id="KW-0234">DNA repair</keyword>
<dbReference type="InterPro" id="IPR042242">
    <property type="entry name" value="RecO_C"/>
</dbReference>
<name>A0A9D1DL52_9FIRM</name>
<dbReference type="Pfam" id="PF02565">
    <property type="entry name" value="RecO_C"/>
    <property type="match status" value="1"/>
</dbReference>
<evidence type="ECO:0000256" key="5">
    <source>
        <dbReference type="ARBA" id="ARBA00023204"/>
    </source>
</evidence>
<reference evidence="9" key="2">
    <citation type="journal article" date="2021" name="PeerJ">
        <title>Extensive microbial diversity within the chicken gut microbiome revealed by metagenomics and culture.</title>
        <authorList>
            <person name="Gilroy R."/>
            <person name="Ravi A."/>
            <person name="Getino M."/>
            <person name="Pursley I."/>
            <person name="Horton D.L."/>
            <person name="Alikhan N.F."/>
            <person name="Baker D."/>
            <person name="Gharbi K."/>
            <person name="Hall N."/>
            <person name="Watson M."/>
            <person name="Adriaenssens E.M."/>
            <person name="Foster-Nyarko E."/>
            <person name="Jarju S."/>
            <person name="Secka A."/>
            <person name="Antonio M."/>
            <person name="Oren A."/>
            <person name="Chaudhuri R.R."/>
            <person name="La Ragione R."/>
            <person name="Hildebrand F."/>
            <person name="Pallen M.J."/>
        </authorList>
    </citation>
    <scope>NUCLEOTIDE SEQUENCE</scope>
    <source>
        <strain evidence="9">ChiGjej3B3-7149</strain>
    </source>
</reference>
<dbReference type="Proteomes" id="UP000824238">
    <property type="component" value="Unassembled WGS sequence"/>
</dbReference>
<dbReference type="InterPro" id="IPR022572">
    <property type="entry name" value="DNA_rep/recomb_RecO_N"/>
</dbReference>
<dbReference type="PANTHER" id="PTHR33991:SF1">
    <property type="entry name" value="DNA REPAIR PROTEIN RECO"/>
    <property type="match status" value="1"/>
</dbReference>
<dbReference type="Gene3D" id="1.20.1440.120">
    <property type="entry name" value="Recombination protein O, C-terminal domain"/>
    <property type="match status" value="1"/>
</dbReference>
<evidence type="ECO:0000256" key="4">
    <source>
        <dbReference type="ARBA" id="ARBA00023172"/>
    </source>
</evidence>
<dbReference type="SUPFAM" id="SSF50249">
    <property type="entry name" value="Nucleic acid-binding proteins"/>
    <property type="match status" value="1"/>
</dbReference>
<dbReference type="AlphaFoldDB" id="A0A9D1DL52"/>
<evidence type="ECO:0000256" key="1">
    <source>
        <dbReference type="ARBA" id="ARBA00007452"/>
    </source>
</evidence>
<dbReference type="NCBIfam" id="TIGR00613">
    <property type="entry name" value="reco"/>
    <property type="match status" value="1"/>
</dbReference>
<organism evidence="9 10">
    <name type="scientific">Candidatus Scatomorpha intestinigallinarum</name>
    <dbReference type="NCBI Taxonomy" id="2840923"/>
    <lineage>
        <taxon>Bacteria</taxon>
        <taxon>Bacillati</taxon>
        <taxon>Bacillota</taxon>
        <taxon>Clostridia</taxon>
        <taxon>Eubacteriales</taxon>
        <taxon>Candidatus Scatomorpha</taxon>
    </lineage>
</organism>
<dbReference type="GO" id="GO:0043590">
    <property type="term" value="C:bacterial nucleoid"/>
    <property type="evidence" value="ECO:0007669"/>
    <property type="project" value="TreeGrafter"/>
</dbReference>
<dbReference type="HAMAP" id="MF_00201">
    <property type="entry name" value="RecO"/>
    <property type="match status" value="1"/>
</dbReference>
<dbReference type="GO" id="GO:0006310">
    <property type="term" value="P:DNA recombination"/>
    <property type="evidence" value="ECO:0007669"/>
    <property type="project" value="UniProtKB-UniRule"/>
</dbReference>
<dbReference type="PANTHER" id="PTHR33991">
    <property type="entry name" value="DNA REPAIR PROTEIN RECO"/>
    <property type="match status" value="1"/>
</dbReference>
<evidence type="ECO:0000256" key="3">
    <source>
        <dbReference type="ARBA" id="ARBA00022763"/>
    </source>
</evidence>
<proteinExistence type="inferred from homology"/>
<protein>
    <recommendedName>
        <fullName evidence="2 7">DNA repair protein RecO</fullName>
    </recommendedName>
    <alternativeName>
        <fullName evidence="6 7">Recombination protein O</fullName>
    </alternativeName>
</protein>
<sequence>MYHTTRGLILREAKYKESDKILTILTETEGKISAKARGVARTRSKLAAATQLLCFSELTLFGNKGLWTINEATTVEQFRGLRGDIELLALGSYIAELLEAVSNEDCPEPEILQLGLNSLYALASGLFPPEQVKAAFELRLMCLSGYRPELEGCAKCGKVEMENGWLVPAHGELYCEDCPRPDGLPVDKAVLEAMRYVIDAAPKRIFAFRLDDEALRRLGSVCEAYLLYELDRGFASLDYYKKVRKSK</sequence>